<dbReference type="AlphaFoldDB" id="A0A9E2KBW5"/>
<sequence length="343" mass="38431">MKYKIYKVLLLGLMIFPLSACSVNQDKQTTEVTTKKSYLEATVLEKTDHAILVEPPKTAQERKSGDAIWVNINNIAEEKSLEVLEDLTVGDVVTIGYLGGIAESYPGQINDVFEIALVEKGKDTEVDYPQMVVVDGRLYKATGEESDIDARCGNMDGEITTSVDVTEIPSEDGQSNFGAGYGYQYVNENSIDVYMPDDSEELKWMRFVTEMTDFPVATATTEALTTIDTLEGVSMEVADVTNQGIELSFLNKTDKSIQFGDDYSLEMKQDGKWYSVDYIIEDWGFNSMAYMAKKDVPTNWSADWTQFYGVLPQGNYRIVKPIMDFRGTGDFTTYNLAVEFTVQ</sequence>
<name>A0A9E2KBW5_9FIRM</name>
<evidence type="ECO:0000313" key="4">
    <source>
        <dbReference type="Proteomes" id="UP000824229"/>
    </source>
</evidence>
<accession>A0A9E2KBW5</accession>
<keyword evidence="1" id="KW-0732">Signal</keyword>
<evidence type="ECO:0000313" key="3">
    <source>
        <dbReference type="EMBL" id="MBU3803651.1"/>
    </source>
</evidence>
<reference evidence="3" key="2">
    <citation type="submission" date="2021-04" db="EMBL/GenBank/DDBJ databases">
        <authorList>
            <person name="Gilroy R."/>
        </authorList>
    </citation>
    <scope>NUCLEOTIDE SEQUENCE</scope>
    <source>
        <strain evidence="3">B5-657</strain>
    </source>
</reference>
<evidence type="ECO:0000256" key="1">
    <source>
        <dbReference type="SAM" id="SignalP"/>
    </source>
</evidence>
<organism evidence="3 4">
    <name type="scientific">Candidatus Cellulosilyticum pullistercoris</name>
    <dbReference type="NCBI Taxonomy" id="2838521"/>
    <lineage>
        <taxon>Bacteria</taxon>
        <taxon>Bacillati</taxon>
        <taxon>Bacillota</taxon>
        <taxon>Clostridia</taxon>
        <taxon>Lachnospirales</taxon>
        <taxon>Cellulosilyticaceae</taxon>
        <taxon>Cellulosilyticum</taxon>
    </lineage>
</organism>
<dbReference type="Proteomes" id="UP000824229">
    <property type="component" value="Unassembled WGS sequence"/>
</dbReference>
<feature type="signal peptide" evidence="1">
    <location>
        <begin position="1"/>
        <end position="20"/>
    </location>
</feature>
<feature type="chain" id="PRO_5038693693" evidence="1">
    <location>
        <begin position="21"/>
        <end position="343"/>
    </location>
</feature>
<gene>
    <name evidence="3" type="ORF">H9872_02675</name>
</gene>
<protein>
    <submittedName>
        <fullName evidence="3">YobA family protein</fullName>
    </submittedName>
</protein>
<evidence type="ECO:0000259" key="2">
    <source>
        <dbReference type="Pfam" id="PF20251"/>
    </source>
</evidence>
<dbReference type="EMBL" id="JAHLFQ010000052">
    <property type="protein sequence ID" value="MBU3803651.1"/>
    <property type="molecule type" value="Genomic_DNA"/>
</dbReference>
<proteinExistence type="predicted"/>
<comment type="caution">
    <text evidence="3">The sequence shown here is derived from an EMBL/GenBank/DDBJ whole genome shotgun (WGS) entry which is preliminary data.</text>
</comment>
<reference evidence="3" key="1">
    <citation type="journal article" date="2021" name="PeerJ">
        <title>Extensive microbial diversity within the chicken gut microbiome revealed by metagenomics and culture.</title>
        <authorList>
            <person name="Gilroy R."/>
            <person name="Ravi A."/>
            <person name="Getino M."/>
            <person name="Pursley I."/>
            <person name="Horton D.L."/>
            <person name="Alikhan N.F."/>
            <person name="Baker D."/>
            <person name="Gharbi K."/>
            <person name="Hall N."/>
            <person name="Watson M."/>
            <person name="Adriaenssens E.M."/>
            <person name="Foster-Nyarko E."/>
            <person name="Jarju S."/>
            <person name="Secka A."/>
            <person name="Antonio M."/>
            <person name="Oren A."/>
            <person name="Chaudhuri R.R."/>
            <person name="La Ragione R."/>
            <person name="Hildebrand F."/>
            <person name="Pallen M.J."/>
        </authorList>
    </citation>
    <scope>NUCLEOTIDE SEQUENCE</scope>
    <source>
        <strain evidence="3">B5-657</strain>
    </source>
</reference>
<dbReference type="Pfam" id="PF20251">
    <property type="entry name" value="Big_14"/>
    <property type="match status" value="1"/>
</dbReference>
<dbReference type="InterPro" id="IPR046878">
    <property type="entry name" value="Big_14"/>
</dbReference>
<feature type="domain" description="Bacterial Ig-like" evidence="2">
    <location>
        <begin position="233"/>
        <end position="340"/>
    </location>
</feature>